<name>A0A2S4ULK2_9BASI</name>
<keyword evidence="3" id="KW-1185">Reference proteome</keyword>
<feature type="region of interest" description="Disordered" evidence="1">
    <location>
        <begin position="87"/>
        <end position="154"/>
    </location>
</feature>
<organism evidence="2 3">
    <name type="scientific">Puccinia striiformis</name>
    <dbReference type="NCBI Taxonomy" id="27350"/>
    <lineage>
        <taxon>Eukaryota</taxon>
        <taxon>Fungi</taxon>
        <taxon>Dikarya</taxon>
        <taxon>Basidiomycota</taxon>
        <taxon>Pucciniomycotina</taxon>
        <taxon>Pucciniomycetes</taxon>
        <taxon>Pucciniales</taxon>
        <taxon>Pucciniaceae</taxon>
        <taxon>Puccinia</taxon>
    </lineage>
</organism>
<evidence type="ECO:0000256" key="1">
    <source>
        <dbReference type="SAM" id="MobiDB-lite"/>
    </source>
</evidence>
<feature type="region of interest" description="Disordered" evidence="1">
    <location>
        <begin position="1"/>
        <end position="62"/>
    </location>
</feature>
<dbReference type="EMBL" id="PKSL01000235">
    <property type="protein sequence ID" value="POV98150.1"/>
    <property type="molecule type" value="Genomic_DNA"/>
</dbReference>
<dbReference type="AlphaFoldDB" id="A0A2S4ULK2"/>
<feature type="compositionally biased region" description="Basic residues" evidence="1">
    <location>
        <begin position="113"/>
        <end position="122"/>
    </location>
</feature>
<reference evidence="2" key="1">
    <citation type="submission" date="2017-12" db="EMBL/GenBank/DDBJ databases">
        <title>Gene loss provides genomic basis for host adaptation in cereal stripe rust fungi.</title>
        <authorList>
            <person name="Xia C."/>
        </authorList>
    </citation>
    <scope>NUCLEOTIDE SEQUENCE [LARGE SCALE GENOMIC DNA]</scope>
    <source>
        <strain evidence="2">93-210</strain>
    </source>
</reference>
<dbReference type="VEuPathDB" id="FungiDB:PSTT_14607"/>
<evidence type="ECO:0000313" key="3">
    <source>
        <dbReference type="Proteomes" id="UP000239156"/>
    </source>
</evidence>
<gene>
    <name evidence="2" type="ORF">PSTT_14607</name>
</gene>
<evidence type="ECO:0000313" key="2">
    <source>
        <dbReference type="EMBL" id="POV98150.1"/>
    </source>
</evidence>
<accession>A0A2S4ULK2</accession>
<dbReference type="VEuPathDB" id="FungiDB:PSHT_09359"/>
<dbReference type="Proteomes" id="UP000239156">
    <property type="component" value="Unassembled WGS sequence"/>
</dbReference>
<proteinExistence type="predicted"/>
<feature type="compositionally biased region" description="Low complexity" evidence="1">
    <location>
        <begin position="36"/>
        <end position="49"/>
    </location>
</feature>
<protein>
    <submittedName>
        <fullName evidence="2">Uncharacterized protein</fullName>
    </submittedName>
</protein>
<comment type="caution">
    <text evidence="2">The sequence shown here is derived from an EMBL/GenBank/DDBJ whole genome shotgun (WGS) entry which is preliminary data.</text>
</comment>
<sequence>MATTYTVPQPDRLDAVPSDKIPNPVHSSNPSEVDQLAGSTSSLSSGLGPLAPPNSHDAFVSNAPMNKIPSLVGVSSMINDVSVASAKVRPPSSSFPDDPRDLTYSPPKATTARSKRRIRSSSHRPIETAFINNQPRDSRGRFKSSSSAKHTPKVSVASLRASATLSTDISPVMSASEASRRVVIETAGNTFRNTIGFSANGARPFVFDNPNTFDPHLSSTPSVCLLQADCSSNCVIVHAMYMTDVPKPS</sequence>